<reference evidence="2 3" key="1">
    <citation type="submission" date="2019-07" db="EMBL/GenBank/DDBJ databases">
        <title>Draft genome assembly of a fouling barnacle, Amphibalanus amphitrite (Darwin, 1854): The first reference genome for Thecostraca.</title>
        <authorList>
            <person name="Kim W."/>
        </authorList>
    </citation>
    <scope>NUCLEOTIDE SEQUENCE [LARGE SCALE GENOMIC DNA]</scope>
    <source>
        <strain evidence="2">SNU_AA5</strain>
        <tissue evidence="2">Soma without cirri and trophi</tissue>
    </source>
</reference>
<accession>A0A6A4WQ29</accession>
<keyword evidence="3" id="KW-1185">Reference proteome</keyword>
<feature type="region of interest" description="Disordered" evidence="1">
    <location>
        <begin position="20"/>
        <end position="69"/>
    </location>
</feature>
<name>A0A6A4WQ29_AMPAM</name>
<proteinExistence type="predicted"/>
<protein>
    <submittedName>
        <fullName evidence="2">Uncharacterized protein</fullName>
    </submittedName>
</protein>
<evidence type="ECO:0000256" key="1">
    <source>
        <dbReference type="SAM" id="MobiDB-lite"/>
    </source>
</evidence>
<organism evidence="2 3">
    <name type="scientific">Amphibalanus amphitrite</name>
    <name type="common">Striped barnacle</name>
    <name type="synonym">Balanus amphitrite</name>
    <dbReference type="NCBI Taxonomy" id="1232801"/>
    <lineage>
        <taxon>Eukaryota</taxon>
        <taxon>Metazoa</taxon>
        <taxon>Ecdysozoa</taxon>
        <taxon>Arthropoda</taxon>
        <taxon>Crustacea</taxon>
        <taxon>Multicrustacea</taxon>
        <taxon>Cirripedia</taxon>
        <taxon>Thoracica</taxon>
        <taxon>Thoracicalcarea</taxon>
        <taxon>Balanomorpha</taxon>
        <taxon>Balanoidea</taxon>
        <taxon>Balanidae</taxon>
        <taxon>Amphibalaninae</taxon>
        <taxon>Amphibalanus</taxon>
    </lineage>
</organism>
<dbReference type="EMBL" id="VIIS01000574">
    <property type="protein sequence ID" value="KAF0307399.1"/>
    <property type="molecule type" value="Genomic_DNA"/>
</dbReference>
<feature type="compositionally biased region" description="Polar residues" evidence="1">
    <location>
        <begin position="20"/>
        <end position="47"/>
    </location>
</feature>
<evidence type="ECO:0000313" key="3">
    <source>
        <dbReference type="Proteomes" id="UP000440578"/>
    </source>
</evidence>
<feature type="compositionally biased region" description="Gly residues" evidence="1">
    <location>
        <begin position="50"/>
        <end position="69"/>
    </location>
</feature>
<sequence length="69" mass="6517">MRGGQEGNVCGSASGLGASSINQASSQGSQSTGIFGNQQSSNTDALSVQQGGGGLIGQGIPVGGASYGK</sequence>
<evidence type="ECO:0000313" key="2">
    <source>
        <dbReference type="EMBL" id="KAF0307399.1"/>
    </source>
</evidence>
<dbReference type="Proteomes" id="UP000440578">
    <property type="component" value="Unassembled WGS sequence"/>
</dbReference>
<dbReference type="AlphaFoldDB" id="A0A6A4WQ29"/>
<gene>
    <name evidence="2" type="ORF">FJT64_021261</name>
</gene>
<comment type="caution">
    <text evidence="2">The sequence shown here is derived from an EMBL/GenBank/DDBJ whole genome shotgun (WGS) entry which is preliminary data.</text>
</comment>